<proteinExistence type="predicted"/>
<dbReference type="InterPro" id="IPR036397">
    <property type="entry name" value="RNaseH_sf"/>
</dbReference>
<dbReference type="CDD" id="cd06222">
    <property type="entry name" value="RNase_H_like"/>
    <property type="match status" value="1"/>
</dbReference>
<dbReference type="InterPro" id="IPR002156">
    <property type="entry name" value="RNaseH_domain"/>
</dbReference>
<protein>
    <recommendedName>
        <fullName evidence="1">RNase H type-1 domain-containing protein</fullName>
    </recommendedName>
</protein>
<dbReference type="Pfam" id="PF13456">
    <property type="entry name" value="RVT_3"/>
    <property type="match status" value="1"/>
</dbReference>
<comment type="caution">
    <text evidence="2">The sequence shown here is derived from an EMBL/GenBank/DDBJ whole genome shotgun (WGS) entry which is preliminary data.</text>
</comment>
<feature type="domain" description="RNase H type-1" evidence="1">
    <location>
        <begin position="53"/>
        <end position="163"/>
    </location>
</feature>
<accession>A0A6A2WGB9</accession>
<evidence type="ECO:0000313" key="3">
    <source>
        <dbReference type="Proteomes" id="UP000436088"/>
    </source>
</evidence>
<dbReference type="Proteomes" id="UP000436088">
    <property type="component" value="Unassembled WGS sequence"/>
</dbReference>
<dbReference type="Gene3D" id="3.30.420.10">
    <property type="entry name" value="Ribonuclease H-like superfamily/Ribonuclease H"/>
    <property type="match status" value="1"/>
</dbReference>
<dbReference type="InterPro" id="IPR012337">
    <property type="entry name" value="RNaseH-like_sf"/>
</dbReference>
<evidence type="ECO:0000313" key="2">
    <source>
        <dbReference type="EMBL" id="KAE8656781.1"/>
    </source>
</evidence>
<dbReference type="EMBL" id="VEPZ02001762">
    <property type="protein sequence ID" value="KAE8656781.1"/>
    <property type="molecule type" value="Genomic_DNA"/>
</dbReference>
<dbReference type="InterPro" id="IPR044730">
    <property type="entry name" value="RNase_H-like_dom_plant"/>
</dbReference>
<keyword evidence="3" id="KW-1185">Reference proteome</keyword>
<dbReference type="PANTHER" id="PTHR47723">
    <property type="entry name" value="OS05G0353850 PROTEIN"/>
    <property type="match status" value="1"/>
</dbReference>
<organism evidence="2 3">
    <name type="scientific">Hibiscus syriacus</name>
    <name type="common">Rose of Sharon</name>
    <dbReference type="NCBI Taxonomy" id="106335"/>
    <lineage>
        <taxon>Eukaryota</taxon>
        <taxon>Viridiplantae</taxon>
        <taxon>Streptophyta</taxon>
        <taxon>Embryophyta</taxon>
        <taxon>Tracheophyta</taxon>
        <taxon>Spermatophyta</taxon>
        <taxon>Magnoliopsida</taxon>
        <taxon>eudicotyledons</taxon>
        <taxon>Gunneridae</taxon>
        <taxon>Pentapetalae</taxon>
        <taxon>rosids</taxon>
        <taxon>malvids</taxon>
        <taxon>Malvales</taxon>
        <taxon>Malvaceae</taxon>
        <taxon>Malvoideae</taxon>
        <taxon>Hibiscus</taxon>
    </lineage>
</organism>
<reference evidence="2" key="1">
    <citation type="submission" date="2019-09" db="EMBL/GenBank/DDBJ databases">
        <title>Draft genome information of white flower Hibiscus syriacus.</title>
        <authorList>
            <person name="Kim Y.-M."/>
        </authorList>
    </citation>
    <scope>NUCLEOTIDE SEQUENCE [LARGE SCALE GENOMIC DNA]</scope>
    <source>
        <strain evidence="2">YM2019G1</strain>
    </source>
</reference>
<evidence type="ECO:0000259" key="1">
    <source>
        <dbReference type="Pfam" id="PF13456"/>
    </source>
</evidence>
<gene>
    <name evidence="2" type="ORF">F3Y22_tig00116997pilonHSYRG00335</name>
</gene>
<dbReference type="PANTHER" id="PTHR47723:SF19">
    <property type="entry name" value="POLYNUCLEOTIDYL TRANSFERASE, RIBONUCLEASE H-LIKE SUPERFAMILY PROTEIN"/>
    <property type="match status" value="1"/>
</dbReference>
<name>A0A6A2WGB9_HIBSY</name>
<dbReference type="GO" id="GO:0004523">
    <property type="term" value="F:RNA-DNA hybrid ribonuclease activity"/>
    <property type="evidence" value="ECO:0007669"/>
    <property type="project" value="InterPro"/>
</dbReference>
<sequence length="196" mass="21855">MSIVPHCVASNFLSLELTDWLEKHINSHLQVRTAFQWQKPPVEWSFLNTEASVSRSGLGSIGGVIRAHEGNWLAGFHKTVGISDALHSELWALYVCLQEDRSLGLLHLKIQSDCLAVVNLFSEGDPSLSHFPLVRAIHRLRQRNWKTSITWIPRECNMLADAIKKLPGVSSYSITLLPSAPHALLLLSHFAPGCFS</sequence>
<dbReference type="InterPro" id="IPR053151">
    <property type="entry name" value="RNase_H-like"/>
</dbReference>
<dbReference type="GO" id="GO:0003676">
    <property type="term" value="F:nucleic acid binding"/>
    <property type="evidence" value="ECO:0007669"/>
    <property type="project" value="InterPro"/>
</dbReference>
<dbReference type="AlphaFoldDB" id="A0A6A2WGB9"/>
<dbReference type="SUPFAM" id="SSF53098">
    <property type="entry name" value="Ribonuclease H-like"/>
    <property type="match status" value="1"/>
</dbReference>